<protein>
    <recommendedName>
        <fullName evidence="4">UDP-3-O-acyl-N-acetylglucosamine deacetylase</fullName>
        <ecNumber evidence="4">3.5.1.108</ecNumber>
    </recommendedName>
</protein>
<evidence type="ECO:0000313" key="13">
    <source>
        <dbReference type="EMBL" id="BAS01759.1"/>
    </source>
</evidence>
<dbReference type="GO" id="GO:0009245">
    <property type="term" value="P:lipid A biosynthetic process"/>
    <property type="evidence" value="ECO:0007669"/>
    <property type="project" value="UniProtKB-KW"/>
</dbReference>
<keyword evidence="8" id="KW-0378">Hydrolase</keyword>
<dbReference type="AlphaFoldDB" id="A0A0H5BQY5"/>
<dbReference type="EC" id="3.5.1.108" evidence="4"/>
<comment type="similarity">
    <text evidence="3">Belongs to the LpxC family.</text>
</comment>
<dbReference type="InterPro" id="IPR020568">
    <property type="entry name" value="Ribosomal_Su5_D2-typ_SF"/>
</dbReference>
<name>A0A0H5BQY5_9EUKA</name>
<reference evidence="13" key="1">
    <citation type="journal article" date="2015" name="Genome Biol. Evol.">
        <title>Nucleomorph Genome Sequences of Two Chlorarachniophytes, Amorphochlora amoebiformis and Lotharella vacuolata.</title>
        <authorList>
            <person name="Suzuki S."/>
            <person name="Shirato S."/>
            <person name="Hirakawa Y."/>
            <person name="Ishida K."/>
        </authorList>
    </citation>
    <scope>NUCLEOTIDE SEQUENCE</scope>
    <source>
        <strain evidence="13">CCMP2058</strain>
    </source>
</reference>
<evidence type="ECO:0000256" key="7">
    <source>
        <dbReference type="ARBA" id="ARBA00022723"/>
    </source>
</evidence>
<evidence type="ECO:0000256" key="2">
    <source>
        <dbReference type="ARBA" id="ARBA00005002"/>
    </source>
</evidence>
<geneLocation type="nucleomorph" evidence="13"/>
<evidence type="ECO:0000256" key="10">
    <source>
        <dbReference type="ARBA" id="ARBA00023098"/>
    </source>
</evidence>
<dbReference type="EMBL" id="AB996602">
    <property type="protein sequence ID" value="BAS01759.1"/>
    <property type="molecule type" value="Genomic_DNA"/>
</dbReference>
<keyword evidence="6" id="KW-0441">Lipid A biosynthesis</keyword>
<dbReference type="GO" id="GO:0046872">
    <property type="term" value="F:metal ion binding"/>
    <property type="evidence" value="ECO:0007669"/>
    <property type="project" value="UniProtKB-KW"/>
</dbReference>
<dbReference type="InterPro" id="IPR004463">
    <property type="entry name" value="UDP-acyl_GlcNac_deAcase"/>
</dbReference>
<evidence type="ECO:0000256" key="11">
    <source>
        <dbReference type="ARBA" id="ARBA00024535"/>
    </source>
</evidence>
<comment type="function">
    <text evidence="12">Involved in the biosynthesis of lipid A, a phosphorylated glycolipid that in bacteria anchors the lipopolysaccharide to the outer membrane of the cell. Lipid A-like molecules in plants may serve as structural components of the outer membranes of mitochondria and/or chloroplasts, or may be involved in signal transduction or plant defense responses.</text>
</comment>
<dbReference type="SUPFAM" id="SSF54211">
    <property type="entry name" value="Ribosomal protein S5 domain 2-like"/>
    <property type="match status" value="2"/>
</dbReference>
<dbReference type="UniPathway" id="UPA00359">
    <property type="reaction ID" value="UER00478"/>
</dbReference>
<comment type="cofactor">
    <cofactor evidence="1">
        <name>Zn(2+)</name>
        <dbReference type="ChEBI" id="CHEBI:29105"/>
    </cofactor>
</comment>
<evidence type="ECO:0000256" key="1">
    <source>
        <dbReference type="ARBA" id="ARBA00001947"/>
    </source>
</evidence>
<evidence type="ECO:0000256" key="5">
    <source>
        <dbReference type="ARBA" id="ARBA00022516"/>
    </source>
</evidence>
<dbReference type="GO" id="GO:2001289">
    <property type="term" value="P:lipid X metabolic process"/>
    <property type="evidence" value="ECO:0007669"/>
    <property type="project" value="UniProtKB-ARBA"/>
</dbReference>
<dbReference type="PANTHER" id="PTHR33694">
    <property type="entry name" value="UDP-3-O-ACYL-N-ACETYLGLUCOSAMINE DEACETYLASE 1, MITOCHONDRIAL-RELATED"/>
    <property type="match status" value="1"/>
</dbReference>
<comment type="catalytic activity">
    <reaction evidence="11">
        <text>a UDP-3-O-[(3R)-3-hydroxyacyl]-N-acetyl-alpha-D-glucosamine + H2O = a UDP-3-O-[(3R)-3-hydroxyacyl]-alpha-D-glucosamine + acetate</text>
        <dbReference type="Rhea" id="RHEA:67816"/>
        <dbReference type="ChEBI" id="CHEBI:15377"/>
        <dbReference type="ChEBI" id="CHEBI:30089"/>
        <dbReference type="ChEBI" id="CHEBI:137740"/>
        <dbReference type="ChEBI" id="CHEBI:173225"/>
        <dbReference type="EC" id="3.5.1.108"/>
    </reaction>
</comment>
<evidence type="ECO:0000256" key="12">
    <source>
        <dbReference type="ARBA" id="ARBA00024987"/>
    </source>
</evidence>
<keyword evidence="9" id="KW-0862">Zinc</keyword>
<dbReference type="Pfam" id="PF03331">
    <property type="entry name" value="LpxC"/>
    <property type="match status" value="1"/>
</dbReference>
<sequence length="403" mass="47007">MSKRIGIKKILLLNKKIENQSYKSKNIFNNQIFQNTIKKEINISGLGLHHNNICNMKLKPSFSNTGRFVSFKKNNGQEDILEKNLPTKQPNTRYKNSNYISNYYNLIDNRMKNYKRSIHKFENIIEKSNNNLIFQYNTIFEHDQETNLLDCQIENINKRPKYFLTLNNHDHAVYSIEHLLSALEALSIDNIEIQMENNSEIPIFDGSSMGWVNILQKNEVLPSISSSNLLVKDNYLKKARKFKFGSNRVLSLCDNDSFITYYPDKITRITVGLDYSLKSPIIGKQWYSYTVHQDDHYKWDIGSARMYIKSFDELYKAKDLGYFSNGIENCVNLPVFDRWVDDDQIRYLNSECARHEILDLIGALGLLNYNGNGGLPYGHIVAYKPNLELMVKFTKMLKENIII</sequence>
<organism evidence="13">
    <name type="scientific">Amorphochlora amoebiformis</name>
    <dbReference type="NCBI Taxonomy" id="1561963"/>
    <lineage>
        <taxon>Eukaryota</taxon>
        <taxon>Sar</taxon>
        <taxon>Rhizaria</taxon>
        <taxon>Cercozoa</taxon>
        <taxon>Chlorarachniophyceae</taxon>
        <taxon>Amorphochlora</taxon>
    </lineage>
</organism>
<proteinExistence type="inferred from homology"/>
<evidence type="ECO:0000256" key="6">
    <source>
        <dbReference type="ARBA" id="ARBA00022556"/>
    </source>
</evidence>
<comment type="pathway">
    <text evidence="2">Glycolipid biosynthesis; lipid IV(A) biosynthesis; lipid IV(A) from (3R)-3-hydroxytetradecanoyl-[acyl-carrier-protein] and UDP-N-acetyl-alpha-D-glucosamine: step 2/6.</text>
</comment>
<evidence type="ECO:0000256" key="9">
    <source>
        <dbReference type="ARBA" id="ARBA00022833"/>
    </source>
</evidence>
<evidence type="ECO:0000256" key="3">
    <source>
        <dbReference type="ARBA" id="ARBA00006170"/>
    </source>
</evidence>
<dbReference type="InterPro" id="IPR011334">
    <property type="entry name" value="UDP-acyl_GlcNac_deAcase_C"/>
</dbReference>
<keyword evidence="10" id="KW-0443">Lipid metabolism</keyword>
<dbReference type="PANTHER" id="PTHR33694:SF1">
    <property type="entry name" value="UDP-3-O-ACYL-N-ACETYLGLUCOSAMINE DEACETYLASE 1, MITOCHONDRIAL-RELATED"/>
    <property type="match status" value="1"/>
</dbReference>
<evidence type="ECO:0000256" key="8">
    <source>
        <dbReference type="ARBA" id="ARBA00022801"/>
    </source>
</evidence>
<keyword evidence="13" id="KW-0542">Nucleomorph</keyword>
<dbReference type="GO" id="GO:0016020">
    <property type="term" value="C:membrane"/>
    <property type="evidence" value="ECO:0007669"/>
    <property type="project" value="GOC"/>
</dbReference>
<dbReference type="Gene3D" id="3.30.230.20">
    <property type="entry name" value="lpxc deacetylase, domain 1"/>
    <property type="match status" value="2"/>
</dbReference>
<dbReference type="GO" id="GO:0103117">
    <property type="term" value="F:UDP-3-O-acyl-N-acetylglucosamine deacetylase activity"/>
    <property type="evidence" value="ECO:0007669"/>
    <property type="project" value="UniProtKB-EC"/>
</dbReference>
<evidence type="ECO:0000256" key="4">
    <source>
        <dbReference type="ARBA" id="ARBA00012745"/>
    </source>
</evidence>
<dbReference type="InterPro" id="IPR015870">
    <property type="entry name" value="UDP-acyl_N-AcGlcN_deAcase_N"/>
</dbReference>
<dbReference type="Gene3D" id="3.30.1700.10">
    <property type="entry name" value="lpxc deacetylase, domain 2"/>
    <property type="match status" value="1"/>
</dbReference>
<accession>A0A0H5BQY5</accession>
<keyword evidence="7" id="KW-0479">Metal-binding</keyword>
<keyword evidence="5" id="KW-0444">Lipid biosynthesis</keyword>